<organism evidence="5 6">
    <name type="scientific">Arabidopsis thaliana</name>
    <name type="common">Mouse-ear cress</name>
    <dbReference type="NCBI Taxonomy" id="3702"/>
    <lineage>
        <taxon>Eukaryota</taxon>
        <taxon>Viridiplantae</taxon>
        <taxon>Streptophyta</taxon>
        <taxon>Embryophyta</taxon>
        <taxon>Tracheophyta</taxon>
        <taxon>Spermatophyta</taxon>
        <taxon>Magnoliopsida</taxon>
        <taxon>eudicotyledons</taxon>
        <taxon>Gunneridae</taxon>
        <taxon>Pentapetalae</taxon>
        <taxon>rosids</taxon>
        <taxon>malvids</taxon>
        <taxon>Brassicales</taxon>
        <taxon>Brassicaceae</taxon>
        <taxon>Camelineae</taxon>
        <taxon>Arabidopsis</taxon>
    </lineage>
</organism>
<dbReference type="OrthoDB" id="47330at2759"/>
<dbReference type="CDD" id="cd00009">
    <property type="entry name" value="AAA"/>
    <property type="match status" value="1"/>
</dbReference>
<evidence type="ECO:0000313" key="6">
    <source>
        <dbReference type="Proteomes" id="UP000434276"/>
    </source>
</evidence>
<dbReference type="SUPFAM" id="SSF52540">
    <property type="entry name" value="P-loop containing nucleoside triphosphate hydrolases"/>
    <property type="match status" value="1"/>
</dbReference>
<evidence type="ECO:0000256" key="3">
    <source>
        <dbReference type="ARBA" id="ARBA00022840"/>
    </source>
</evidence>
<dbReference type="Pfam" id="PF02861">
    <property type="entry name" value="Clp_N"/>
    <property type="match status" value="1"/>
</dbReference>
<dbReference type="InterPro" id="IPR004176">
    <property type="entry name" value="Clp_R_N"/>
</dbReference>
<sequence>MSNLAYFIIKFWKVTRHNYIGSEYLLLVLLREGEGIAVRVLESLGADRNNIRTQGKLDPVVGRQTQIKRVVQILARRTCRNNACLIGKPGVGKRAIAEGVAQRIASGDVPETKTVITLDMGLLVAGTKFGGEAEENLKNLMVKIRQSDDIILFIDEMHMLIGLGAVEGAIDTANILKPALERCERQHIEKDPGLERRFQPVRVPQPTVEEAIQITTVLAKGNEVNKADNGAEEGSDLLLRKPIMKQSKCY</sequence>
<evidence type="ECO:0000259" key="4">
    <source>
        <dbReference type="SMART" id="SM00382"/>
    </source>
</evidence>
<dbReference type="AlphaFoldDB" id="A0A5S9XI18"/>
<dbReference type="Proteomes" id="UP000434276">
    <property type="component" value="Unassembled WGS sequence"/>
</dbReference>
<accession>A0A5S9XI18</accession>
<name>A0A5S9XI18_ARATH</name>
<gene>
    <name evidence="5" type="ORF">C24_LOCUS14756</name>
</gene>
<protein>
    <recommendedName>
        <fullName evidence="4">AAA+ ATPase domain-containing protein</fullName>
    </recommendedName>
</protein>
<dbReference type="Gene3D" id="3.40.50.300">
    <property type="entry name" value="P-loop containing nucleotide triphosphate hydrolases"/>
    <property type="match status" value="1"/>
</dbReference>
<dbReference type="InterPro" id="IPR003959">
    <property type="entry name" value="ATPase_AAA_core"/>
</dbReference>
<evidence type="ECO:0000256" key="1">
    <source>
        <dbReference type="ARBA" id="ARBA00022737"/>
    </source>
</evidence>
<proteinExistence type="predicted"/>
<dbReference type="SMART" id="SM00382">
    <property type="entry name" value="AAA"/>
    <property type="match status" value="1"/>
</dbReference>
<dbReference type="SUPFAM" id="SSF81923">
    <property type="entry name" value="Double Clp-N motif"/>
    <property type="match status" value="1"/>
</dbReference>
<reference evidence="5 6" key="1">
    <citation type="submission" date="2019-12" db="EMBL/GenBank/DDBJ databases">
        <authorList>
            <person name="Jiao W.-B."/>
            <person name="Schneeberger K."/>
        </authorList>
    </citation>
    <scope>NUCLEOTIDE SEQUENCE [LARGE SCALE GENOMIC DNA]</scope>
    <source>
        <strain evidence="6">cv. C24</strain>
    </source>
</reference>
<feature type="domain" description="AAA+ ATPase" evidence="4">
    <location>
        <begin position="79"/>
        <end position="192"/>
    </location>
</feature>
<dbReference type="GO" id="GO:0005524">
    <property type="term" value="F:ATP binding"/>
    <property type="evidence" value="ECO:0007669"/>
    <property type="project" value="UniProtKB-KW"/>
</dbReference>
<dbReference type="InterPro" id="IPR050130">
    <property type="entry name" value="ClpA_ClpB"/>
</dbReference>
<keyword evidence="2" id="KW-0547">Nucleotide-binding</keyword>
<dbReference type="ExpressionAtlas" id="A0A5S9XI18">
    <property type="expression patterns" value="baseline and differential"/>
</dbReference>
<keyword evidence="3" id="KW-0067">ATP-binding</keyword>
<dbReference type="InterPro" id="IPR036628">
    <property type="entry name" value="Clp_N_dom_sf"/>
</dbReference>
<dbReference type="InterPro" id="IPR003593">
    <property type="entry name" value="AAA+_ATPase"/>
</dbReference>
<dbReference type="PANTHER" id="PTHR11638:SF155">
    <property type="entry name" value="CHAPERONE PROTEIN CLPC1, CHLOROPLASTIC-LIKE"/>
    <property type="match status" value="1"/>
</dbReference>
<dbReference type="InterPro" id="IPR027417">
    <property type="entry name" value="P-loop_NTPase"/>
</dbReference>
<dbReference type="GO" id="GO:0016887">
    <property type="term" value="F:ATP hydrolysis activity"/>
    <property type="evidence" value="ECO:0007669"/>
    <property type="project" value="InterPro"/>
</dbReference>
<keyword evidence="1" id="KW-0677">Repeat</keyword>
<dbReference type="PANTHER" id="PTHR11638">
    <property type="entry name" value="ATP-DEPENDENT CLP PROTEASE"/>
    <property type="match status" value="1"/>
</dbReference>
<dbReference type="EMBL" id="CACSHJ010000089">
    <property type="protein sequence ID" value="CAA0384572.1"/>
    <property type="molecule type" value="Genomic_DNA"/>
</dbReference>
<evidence type="ECO:0000256" key="2">
    <source>
        <dbReference type="ARBA" id="ARBA00022741"/>
    </source>
</evidence>
<dbReference type="Pfam" id="PF00004">
    <property type="entry name" value="AAA"/>
    <property type="match status" value="1"/>
</dbReference>
<evidence type="ECO:0000313" key="5">
    <source>
        <dbReference type="EMBL" id="CAA0384572.1"/>
    </source>
</evidence>